<evidence type="ECO:0000259" key="2">
    <source>
        <dbReference type="PROSITE" id="PS51898"/>
    </source>
</evidence>
<evidence type="ECO:0000313" key="4">
    <source>
        <dbReference type="Proteomes" id="UP000286268"/>
    </source>
</evidence>
<keyword evidence="1" id="KW-0233">DNA recombination</keyword>
<dbReference type="KEGG" id="cmah:C1I91_20215"/>
<keyword evidence="4" id="KW-1185">Reference proteome</keyword>
<evidence type="ECO:0000313" key="3">
    <source>
        <dbReference type="EMBL" id="QAA33765.1"/>
    </source>
</evidence>
<protein>
    <recommendedName>
        <fullName evidence="2">Tyr recombinase domain-containing protein</fullName>
    </recommendedName>
</protein>
<dbReference type="EMBL" id="CP025746">
    <property type="protein sequence ID" value="QAA33765.1"/>
    <property type="molecule type" value="Genomic_DNA"/>
</dbReference>
<evidence type="ECO:0000256" key="1">
    <source>
        <dbReference type="ARBA" id="ARBA00023172"/>
    </source>
</evidence>
<dbReference type="Proteomes" id="UP000286268">
    <property type="component" value="Chromosome"/>
</dbReference>
<dbReference type="Pfam" id="PF00589">
    <property type="entry name" value="Phage_integrase"/>
    <property type="match status" value="1"/>
</dbReference>
<dbReference type="Gene3D" id="1.10.443.10">
    <property type="entry name" value="Intergrase catalytic core"/>
    <property type="match status" value="1"/>
</dbReference>
<dbReference type="GO" id="GO:0003677">
    <property type="term" value="F:DNA binding"/>
    <property type="evidence" value="ECO:0007669"/>
    <property type="project" value="InterPro"/>
</dbReference>
<gene>
    <name evidence="3" type="ORF">C1I91_20215</name>
</gene>
<feature type="domain" description="Tyr recombinase" evidence="2">
    <location>
        <begin position="1"/>
        <end position="43"/>
    </location>
</feature>
<dbReference type="GO" id="GO:0006310">
    <property type="term" value="P:DNA recombination"/>
    <property type="evidence" value="ECO:0007669"/>
    <property type="project" value="UniProtKB-KW"/>
</dbReference>
<dbReference type="InterPro" id="IPR013762">
    <property type="entry name" value="Integrase-like_cat_sf"/>
</dbReference>
<dbReference type="InterPro" id="IPR011010">
    <property type="entry name" value="DNA_brk_join_enz"/>
</dbReference>
<dbReference type="InterPro" id="IPR002104">
    <property type="entry name" value="Integrase_catalytic"/>
</dbReference>
<dbReference type="PROSITE" id="PS51898">
    <property type="entry name" value="TYR_RECOMBINASE"/>
    <property type="match status" value="1"/>
</dbReference>
<dbReference type="GO" id="GO:0015074">
    <property type="term" value="P:DNA integration"/>
    <property type="evidence" value="ECO:0007669"/>
    <property type="project" value="InterPro"/>
</dbReference>
<name>A0A410DXH9_9CLOT</name>
<dbReference type="SUPFAM" id="SSF56349">
    <property type="entry name" value="DNA breaking-rejoining enzymes"/>
    <property type="match status" value="1"/>
</dbReference>
<dbReference type="OrthoDB" id="283809at2"/>
<reference evidence="3 4" key="1">
    <citation type="submission" date="2018-01" db="EMBL/GenBank/DDBJ databases">
        <title>Genome Sequencing and Assembly of Anaerobacter polyendosporus strain CT4.</title>
        <authorList>
            <person name="Tachaapaikoon C."/>
            <person name="Sutheeworapong S."/>
            <person name="Jenjaroenpun P."/>
            <person name="Wongsurawat T."/>
            <person name="Nookeaw I."/>
            <person name="Cheawchanlertfa P."/>
            <person name="Kosugi A."/>
            <person name="Cheevadhanarak S."/>
            <person name="Ratanakhanokchai K."/>
        </authorList>
    </citation>
    <scope>NUCLEOTIDE SEQUENCE [LARGE SCALE GENOMIC DNA]</scope>
    <source>
        <strain evidence="3 4">CT4</strain>
    </source>
</reference>
<accession>A0A410DXH9</accession>
<dbReference type="AlphaFoldDB" id="A0A410DXH9"/>
<proteinExistence type="predicted"/>
<sequence>MIILMLIYTGIRVSELCDIRLSNIDFLTSYLKIYGRGKTEGIH</sequence>
<organism evidence="3 4">
    <name type="scientific">Clostridium manihotivorum</name>
    <dbReference type="NCBI Taxonomy" id="2320868"/>
    <lineage>
        <taxon>Bacteria</taxon>
        <taxon>Bacillati</taxon>
        <taxon>Bacillota</taxon>
        <taxon>Clostridia</taxon>
        <taxon>Eubacteriales</taxon>
        <taxon>Clostridiaceae</taxon>
        <taxon>Clostridium</taxon>
    </lineage>
</organism>